<proteinExistence type="predicted"/>
<reference evidence="1" key="1">
    <citation type="submission" date="2019-10" db="EMBL/GenBank/DDBJ databases">
        <authorList>
            <consortium name="DOE Joint Genome Institute"/>
            <person name="Kuo A."/>
            <person name="Miyauchi S."/>
            <person name="Kiss E."/>
            <person name="Drula E."/>
            <person name="Kohler A."/>
            <person name="Sanchez-Garcia M."/>
            <person name="Andreopoulos B."/>
            <person name="Barry K.W."/>
            <person name="Bonito G."/>
            <person name="Buee M."/>
            <person name="Carver A."/>
            <person name="Chen C."/>
            <person name="Cichocki N."/>
            <person name="Clum A."/>
            <person name="Culley D."/>
            <person name="Crous P.W."/>
            <person name="Fauchery L."/>
            <person name="Girlanda M."/>
            <person name="Hayes R."/>
            <person name="Keri Z."/>
            <person name="Labutti K."/>
            <person name="Lipzen A."/>
            <person name="Lombard V."/>
            <person name="Magnuson J."/>
            <person name="Maillard F."/>
            <person name="Morin E."/>
            <person name="Murat C."/>
            <person name="Nolan M."/>
            <person name="Ohm R."/>
            <person name="Pangilinan J."/>
            <person name="Pereira M."/>
            <person name="Perotto S."/>
            <person name="Peter M."/>
            <person name="Riley R."/>
            <person name="Sitrit Y."/>
            <person name="Stielow B."/>
            <person name="Szollosi G."/>
            <person name="Zifcakova L."/>
            <person name="Stursova M."/>
            <person name="Spatafora J.W."/>
            <person name="Tedersoo L."/>
            <person name="Vaario L.-M."/>
            <person name="Yamada A."/>
            <person name="Yan M."/>
            <person name="Wang P."/>
            <person name="Xu J."/>
            <person name="Bruns T."/>
            <person name="Baldrian P."/>
            <person name="Vilgalys R."/>
            <person name="Henrissat B."/>
            <person name="Grigoriev I.V."/>
            <person name="Hibbett D."/>
            <person name="Nagy L.G."/>
            <person name="Martin F.M."/>
        </authorList>
    </citation>
    <scope>NUCLEOTIDE SEQUENCE</scope>
    <source>
        <strain evidence="1">P2</strain>
    </source>
</reference>
<reference evidence="1" key="2">
    <citation type="journal article" date="2020" name="Nat. Commun.">
        <title>Large-scale genome sequencing of mycorrhizal fungi provides insights into the early evolution of symbiotic traits.</title>
        <authorList>
            <person name="Miyauchi S."/>
            <person name="Kiss E."/>
            <person name="Kuo A."/>
            <person name="Drula E."/>
            <person name="Kohler A."/>
            <person name="Sanchez-Garcia M."/>
            <person name="Morin E."/>
            <person name="Andreopoulos B."/>
            <person name="Barry K.W."/>
            <person name="Bonito G."/>
            <person name="Buee M."/>
            <person name="Carver A."/>
            <person name="Chen C."/>
            <person name="Cichocki N."/>
            <person name="Clum A."/>
            <person name="Culley D."/>
            <person name="Crous P.W."/>
            <person name="Fauchery L."/>
            <person name="Girlanda M."/>
            <person name="Hayes R.D."/>
            <person name="Keri Z."/>
            <person name="LaButti K."/>
            <person name="Lipzen A."/>
            <person name="Lombard V."/>
            <person name="Magnuson J."/>
            <person name="Maillard F."/>
            <person name="Murat C."/>
            <person name="Nolan M."/>
            <person name="Ohm R.A."/>
            <person name="Pangilinan J."/>
            <person name="Pereira M.F."/>
            <person name="Perotto S."/>
            <person name="Peter M."/>
            <person name="Pfister S."/>
            <person name="Riley R."/>
            <person name="Sitrit Y."/>
            <person name="Stielow J.B."/>
            <person name="Szollosi G."/>
            <person name="Zifcakova L."/>
            <person name="Stursova M."/>
            <person name="Spatafora J.W."/>
            <person name="Tedersoo L."/>
            <person name="Vaario L.M."/>
            <person name="Yamada A."/>
            <person name="Yan M."/>
            <person name="Wang P."/>
            <person name="Xu J."/>
            <person name="Bruns T."/>
            <person name="Baldrian P."/>
            <person name="Vilgalys R."/>
            <person name="Dunand C."/>
            <person name="Henrissat B."/>
            <person name="Grigoriev I.V."/>
            <person name="Hibbett D."/>
            <person name="Nagy L.G."/>
            <person name="Martin F.M."/>
        </authorList>
    </citation>
    <scope>NUCLEOTIDE SEQUENCE</scope>
    <source>
        <strain evidence="1">P2</strain>
    </source>
</reference>
<protein>
    <submittedName>
        <fullName evidence="1">Uncharacterized protein</fullName>
    </submittedName>
</protein>
<sequence>MPGALSCLLRFASPVEPPEPPKTPYAMYRTTVGKIHTELLYGFIEVRRIGAGPFGSGSNHLHPHGSEKIAKKPFHRLALVSTIGRDPCMRPRGILAVTFGIVIPPYYGKTGGGGTRAGGILSIVITAGFHCAIR</sequence>
<evidence type="ECO:0000313" key="1">
    <source>
        <dbReference type="EMBL" id="KAF9647957.1"/>
    </source>
</evidence>
<comment type="caution">
    <text evidence="1">The sequence shown here is derived from an EMBL/GenBank/DDBJ whole genome shotgun (WGS) entry which is preliminary data.</text>
</comment>
<name>A0ACB6ZEC7_THEGA</name>
<gene>
    <name evidence="1" type="ORF">BDM02DRAFT_2456266</name>
</gene>
<keyword evidence="2" id="KW-1185">Reference proteome</keyword>
<dbReference type="Proteomes" id="UP000886501">
    <property type="component" value="Unassembled WGS sequence"/>
</dbReference>
<organism evidence="1 2">
    <name type="scientific">Thelephora ganbajun</name>
    <name type="common">Ganba fungus</name>
    <dbReference type="NCBI Taxonomy" id="370292"/>
    <lineage>
        <taxon>Eukaryota</taxon>
        <taxon>Fungi</taxon>
        <taxon>Dikarya</taxon>
        <taxon>Basidiomycota</taxon>
        <taxon>Agaricomycotina</taxon>
        <taxon>Agaricomycetes</taxon>
        <taxon>Thelephorales</taxon>
        <taxon>Thelephoraceae</taxon>
        <taxon>Thelephora</taxon>
    </lineage>
</organism>
<evidence type="ECO:0000313" key="2">
    <source>
        <dbReference type="Proteomes" id="UP000886501"/>
    </source>
</evidence>
<dbReference type="EMBL" id="MU118022">
    <property type="protein sequence ID" value="KAF9647957.1"/>
    <property type="molecule type" value="Genomic_DNA"/>
</dbReference>
<accession>A0ACB6ZEC7</accession>